<evidence type="ECO:0000256" key="1">
    <source>
        <dbReference type="ARBA" id="ARBA00004496"/>
    </source>
</evidence>
<dbReference type="InterPro" id="IPR013221">
    <property type="entry name" value="Mur_ligase_cen"/>
</dbReference>
<dbReference type="SUPFAM" id="SSF51984">
    <property type="entry name" value="MurCD N-terminal domain"/>
    <property type="match status" value="1"/>
</dbReference>
<sequence length="510" mass="54196">MNDTLNVVTFPSRVLIVGLGETGVAAARWCARQGANVRVADTREVPSGLEALRQDLDPTLLEFHLGCDVFAESLLDEVDALVLSPGLAPGMSPVRELLDAAQSRSIEIIGEIELFARALEQLKQQTGYAPKVLGITGTNGKTTVTALARHMLTAAGIKARAAGNISPAALQALSECLDANDLPDVWVLELSSFQLETTQSLRCTMATVLNVTQDHLDWHGTMEAYAAAKARIFGMSDTVLVNRDDGCVMQMIESLGAVNVRSFGRDVPMLAGDVGIETNNGVTWLCMSEPTEFDDDLPAPVKRKKNAPEPQRQAGRMVRMMPADALGVKGTHNVLNCLAALSLARACGAGLAPMLRAATEYVGEPHRMEFVRTIGGVDFFNDSKGTNVGATVAGLDGLGRRFVLIAGGVGKGQDFTPLGPVITKQARAVILIGQDANLIAQVLSTNDVSIDFAANMQEAVTRAFGHASEGDAVVLSPACASFDMFRNYPHRGQVFAEAVAELALEQGEVV</sequence>
<comment type="pathway">
    <text evidence="2 7 8">Cell wall biogenesis; peptidoglycan biosynthesis.</text>
</comment>
<dbReference type="Gene3D" id="3.40.1190.10">
    <property type="entry name" value="Mur-like, catalytic domain"/>
    <property type="match status" value="1"/>
</dbReference>
<evidence type="ECO:0000256" key="6">
    <source>
        <dbReference type="ARBA" id="ARBA00022840"/>
    </source>
</evidence>
<dbReference type="InterPro" id="IPR005762">
    <property type="entry name" value="MurD"/>
</dbReference>
<dbReference type="Gene3D" id="3.40.50.720">
    <property type="entry name" value="NAD(P)-binding Rossmann-like Domain"/>
    <property type="match status" value="1"/>
</dbReference>
<dbReference type="GO" id="GO:0071555">
    <property type="term" value="P:cell wall organization"/>
    <property type="evidence" value="ECO:0007669"/>
    <property type="project" value="UniProtKB-KW"/>
</dbReference>
<keyword evidence="7 8" id="KW-0573">Peptidoglycan synthesis</keyword>
<feature type="binding site" evidence="7">
    <location>
        <begin position="137"/>
        <end position="143"/>
    </location>
    <ligand>
        <name>ATP</name>
        <dbReference type="ChEBI" id="CHEBI:30616"/>
    </ligand>
</feature>
<dbReference type="GO" id="GO:0005524">
    <property type="term" value="F:ATP binding"/>
    <property type="evidence" value="ECO:0007669"/>
    <property type="project" value="UniProtKB-UniRule"/>
</dbReference>
<protein>
    <recommendedName>
        <fullName evidence="7 8">UDP-N-acetylmuramoylalanine--D-glutamate ligase</fullName>
        <ecNumber evidence="7 8">6.3.2.9</ecNumber>
    </recommendedName>
    <alternativeName>
        <fullName evidence="7">D-glutamic acid-adding enzyme</fullName>
    </alternativeName>
    <alternativeName>
        <fullName evidence="7">UDP-N-acetylmuramoyl-L-alanyl-D-glutamate synthetase</fullName>
    </alternativeName>
</protein>
<dbReference type="AlphaFoldDB" id="A0A953T5M6"/>
<accession>A0A953T5M6</accession>
<dbReference type="InterPro" id="IPR036565">
    <property type="entry name" value="Mur-like_cat_sf"/>
</dbReference>
<evidence type="ECO:0000256" key="9">
    <source>
        <dbReference type="SAM" id="MobiDB-lite"/>
    </source>
</evidence>
<comment type="caution">
    <text evidence="12">The sequence shown here is derived from an EMBL/GenBank/DDBJ whole genome shotgun (WGS) entry which is preliminary data.</text>
</comment>
<dbReference type="GO" id="GO:0051301">
    <property type="term" value="P:cell division"/>
    <property type="evidence" value="ECO:0007669"/>
    <property type="project" value="UniProtKB-KW"/>
</dbReference>
<comment type="subcellular location">
    <subcellularLocation>
        <location evidence="1 7 8">Cytoplasm</location>
    </subcellularLocation>
</comment>
<organism evidence="12 13">
    <name type="scientific">Zwartia hollandica</name>
    <dbReference type="NCBI Taxonomy" id="324606"/>
    <lineage>
        <taxon>Bacteria</taxon>
        <taxon>Pseudomonadati</taxon>
        <taxon>Pseudomonadota</taxon>
        <taxon>Betaproteobacteria</taxon>
        <taxon>Burkholderiales</taxon>
        <taxon>Alcaligenaceae</taxon>
        <taxon>Zwartia</taxon>
    </lineage>
</organism>
<dbReference type="PANTHER" id="PTHR43692:SF1">
    <property type="entry name" value="UDP-N-ACETYLMURAMOYLALANINE--D-GLUTAMATE LIGASE"/>
    <property type="match status" value="1"/>
</dbReference>
<name>A0A953T5M6_9BURK</name>
<keyword evidence="13" id="KW-1185">Reference proteome</keyword>
<evidence type="ECO:0000313" key="13">
    <source>
        <dbReference type="Proteomes" id="UP000739565"/>
    </source>
</evidence>
<dbReference type="Pfam" id="PF08245">
    <property type="entry name" value="Mur_ligase_M"/>
    <property type="match status" value="1"/>
</dbReference>
<dbReference type="Pfam" id="PF02875">
    <property type="entry name" value="Mur_ligase_C"/>
    <property type="match status" value="1"/>
</dbReference>
<comment type="function">
    <text evidence="7 8">Cell wall formation. Catalyzes the addition of glutamate to the nucleotide precursor UDP-N-acetylmuramoyl-L-alanine (UMA).</text>
</comment>
<keyword evidence="4 7" id="KW-0436">Ligase</keyword>
<gene>
    <name evidence="7 12" type="primary">murD</name>
    <name evidence="12" type="ORF">KZZ10_14140</name>
</gene>
<evidence type="ECO:0000256" key="4">
    <source>
        <dbReference type="ARBA" id="ARBA00022598"/>
    </source>
</evidence>
<dbReference type="PANTHER" id="PTHR43692">
    <property type="entry name" value="UDP-N-ACETYLMURAMOYLALANINE--D-GLUTAMATE LIGASE"/>
    <property type="match status" value="1"/>
</dbReference>
<dbReference type="Pfam" id="PF21799">
    <property type="entry name" value="MurD-like_N"/>
    <property type="match status" value="1"/>
</dbReference>
<reference evidence="12" key="1">
    <citation type="submission" date="2021-07" db="EMBL/GenBank/DDBJ databases">
        <title>New genus and species of the family Alcaligenaceae.</title>
        <authorList>
            <person name="Hahn M.W."/>
        </authorList>
    </citation>
    <scope>NUCLEOTIDE SEQUENCE</scope>
    <source>
        <strain evidence="12">LF4-65</strain>
    </source>
</reference>
<feature type="domain" description="Mur ligase central" evidence="11">
    <location>
        <begin position="135"/>
        <end position="265"/>
    </location>
</feature>
<evidence type="ECO:0000259" key="10">
    <source>
        <dbReference type="Pfam" id="PF02875"/>
    </source>
</evidence>
<dbReference type="InterPro" id="IPR004101">
    <property type="entry name" value="Mur_ligase_C"/>
</dbReference>
<feature type="region of interest" description="Disordered" evidence="9">
    <location>
        <begin position="295"/>
        <end position="315"/>
    </location>
</feature>
<dbReference type="GO" id="GO:0005737">
    <property type="term" value="C:cytoplasm"/>
    <property type="evidence" value="ECO:0007669"/>
    <property type="project" value="UniProtKB-SubCell"/>
</dbReference>
<dbReference type="NCBIfam" id="TIGR01087">
    <property type="entry name" value="murD"/>
    <property type="match status" value="1"/>
</dbReference>
<comment type="similarity">
    <text evidence="7">Belongs to the MurCDEF family.</text>
</comment>
<dbReference type="RefSeq" id="WP_259662166.1">
    <property type="nucleotide sequence ID" value="NZ_JAHXRI010000010.1"/>
</dbReference>
<comment type="catalytic activity">
    <reaction evidence="7 8">
        <text>UDP-N-acetyl-alpha-D-muramoyl-L-alanine + D-glutamate + ATP = UDP-N-acetyl-alpha-D-muramoyl-L-alanyl-D-glutamate + ADP + phosphate + H(+)</text>
        <dbReference type="Rhea" id="RHEA:16429"/>
        <dbReference type="ChEBI" id="CHEBI:15378"/>
        <dbReference type="ChEBI" id="CHEBI:29986"/>
        <dbReference type="ChEBI" id="CHEBI:30616"/>
        <dbReference type="ChEBI" id="CHEBI:43474"/>
        <dbReference type="ChEBI" id="CHEBI:83898"/>
        <dbReference type="ChEBI" id="CHEBI:83900"/>
        <dbReference type="ChEBI" id="CHEBI:456216"/>
        <dbReference type="EC" id="6.3.2.9"/>
    </reaction>
</comment>
<keyword evidence="7 8" id="KW-0133">Cell shape</keyword>
<proteinExistence type="inferred from homology"/>
<dbReference type="GO" id="GO:0009252">
    <property type="term" value="P:peptidoglycan biosynthetic process"/>
    <property type="evidence" value="ECO:0007669"/>
    <property type="project" value="UniProtKB-UniRule"/>
</dbReference>
<dbReference type="EMBL" id="JAHXRI010000010">
    <property type="protein sequence ID" value="MBZ1351786.1"/>
    <property type="molecule type" value="Genomic_DNA"/>
</dbReference>
<dbReference type="GO" id="GO:0008360">
    <property type="term" value="P:regulation of cell shape"/>
    <property type="evidence" value="ECO:0007669"/>
    <property type="project" value="UniProtKB-KW"/>
</dbReference>
<keyword evidence="6 7" id="KW-0067">ATP-binding</keyword>
<evidence type="ECO:0000256" key="5">
    <source>
        <dbReference type="ARBA" id="ARBA00022741"/>
    </source>
</evidence>
<dbReference type="Gene3D" id="3.90.190.20">
    <property type="entry name" value="Mur ligase, C-terminal domain"/>
    <property type="match status" value="1"/>
</dbReference>
<dbReference type="SUPFAM" id="SSF53244">
    <property type="entry name" value="MurD-like peptide ligases, peptide-binding domain"/>
    <property type="match status" value="1"/>
</dbReference>
<dbReference type="HAMAP" id="MF_00639">
    <property type="entry name" value="MurD"/>
    <property type="match status" value="1"/>
</dbReference>
<dbReference type="InterPro" id="IPR036615">
    <property type="entry name" value="Mur_ligase_C_dom_sf"/>
</dbReference>
<evidence type="ECO:0000256" key="8">
    <source>
        <dbReference type="RuleBase" id="RU003664"/>
    </source>
</evidence>
<evidence type="ECO:0000313" key="12">
    <source>
        <dbReference type="EMBL" id="MBZ1351786.1"/>
    </source>
</evidence>
<evidence type="ECO:0000256" key="7">
    <source>
        <dbReference type="HAMAP-Rule" id="MF_00639"/>
    </source>
</evidence>
<keyword evidence="7 8" id="KW-0131">Cell cycle</keyword>
<dbReference type="GO" id="GO:0008764">
    <property type="term" value="F:UDP-N-acetylmuramoylalanine-D-glutamate ligase activity"/>
    <property type="evidence" value="ECO:0007669"/>
    <property type="project" value="UniProtKB-UniRule"/>
</dbReference>
<keyword evidence="7 8" id="KW-0961">Cell wall biogenesis/degradation</keyword>
<dbReference type="Proteomes" id="UP000739565">
    <property type="component" value="Unassembled WGS sequence"/>
</dbReference>
<dbReference type="EC" id="6.3.2.9" evidence="7 8"/>
<evidence type="ECO:0000256" key="3">
    <source>
        <dbReference type="ARBA" id="ARBA00022490"/>
    </source>
</evidence>
<evidence type="ECO:0000259" key="11">
    <source>
        <dbReference type="Pfam" id="PF08245"/>
    </source>
</evidence>
<dbReference type="SUPFAM" id="SSF53623">
    <property type="entry name" value="MurD-like peptide ligases, catalytic domain"/>
    <property type="match status" value="1"/>
</dbReference>
<evidence type="ECO:0000256" key="2">
    <source>
        <dbReference type="ARBA" id="ARBA00004752"/>
    </source>
</evidence>
<keyword evidence="3 7" id="KW-0963">Cytoplasm</keyword>
<feature type="domain" description="Mur ligase C-terminal" evidence="10">
    <location>
        <begin position="366"/>
        <end position="479"/>
    </location>
</feature>
<keyword evidence="5 7" id="KW-0547">Nucleotide-binding</keyword>
<keyword evidence="7 8" id="KW-0132">Cell division</keyword>